<dbReference type="RefSeq" id="WP_010411356.1">
    <property type="nucleotide sequence ID" value="NZ_MCRM02000023.1"/>
</dbReference>
<dbReference type="EMBL" id="MCRM02000023">
    <property type="protein sequence ID" value="PNV73349.1"/>
    <property type="molecule type" value="Genomic_DNA"/>
</dbReference>
<reference evidence="2" key="1">
    <citation type="submission" date="2018-01" db="EMBL/GenBank/DDBJ databases">
        <title>Genomic characterization of Leptospira inadai serogroup Lyme isolated from captured rat in Brazil and comparative analysis with human reference strain.</title>
        <authorList>
            <person name="Moreno L.Z."/>
            <person name="Loureiro A.P."/>
            <person name="Miraglia F."/>
            <person name="Kremer F.S."/>
            <person name="Eslabao M.R."/>
            <person name="Dellagostin O.A."/>
            <person name="Lilenbaum W."/>
            <person name="Moreno A.M."/>
        </authorList>
    </citation>
    <scope>NUCLEOTIDE SEQUENCE [LARGE SCALE GENOMIC DNA]</scope>
    <source>
        <strain evidence="2">M34/99</strain>
    </source>
</reference>
<dbReference type="NCBIfam" id="NF047693">
    <property type="entry name" value="LIC11113_fam"/>
    <property type="match status" value="1"/>
</dbReference>
<dbReference type="Proteomes" id="UP000094669">
    <property type="component" value="Unassembled WGS sequence"/>
</dbReference>
<name>A0ABX4YEU6_9LEPT</name>
<evidence type="ECO:0000313" key="2">
    <source>
        <dbReference type="EMBL" id="PNV73349.1"/>
    </source>
</evidence>
<keyword evidence="3" id="KW-1185">Reference proteome</keyword>
<feature type="compositionally biased region" description="Basic and acidic residues" evidence="1">
    <location>
        <begin position="161"/>
        <end position="178"/>
    </location>
</feature>
<gene>
    <name evidence="2" type="ORF">BES34_017155</name>
</gene>
<feature type="region of interest" description="Disordered" evidence="1">
    <location>
        <begin position="159"/>
        <end position="178"/>
    </location>
</feature>
<proteinExistence type="predicted"/>
<evidence type="ECO:0000256" key="1">
    <source>
        <dbReference type="SAM" id="MobiDB-lite"/>
    </source>
</evidence>
<comment type="caution">
    <text evidence="2">The sequence shown here is derived from an EMBL/GenBank/DDBJ whole genome shotgun (WGS) entry which is preliminary data.</text>
</comment>
<organism evidence="2 3">
    <name type="scientific">Leptospira inadai serovar Lyme</name>
    <dbReference type="NCBI Taxonomy" id="293084"/>
    <lineage>
        <taxon>Bacteria</taxon>
        <taxon>Pseudomonadati</taxon>
        <taxon>Spirochaetota</taxon>
        <taxon>Spirochaetia</taxon>
        <taxon>Leptospirales</taxon>
        <taxon>Leptospiraceae</taxon>
        <taxon>Leptospira</taxon>
    </lineage>
</organism>
<protein>
    <submittedName>
        <fullName evidence="2">Uncharacterized protein</fullName>
    </submittedName>
</protein>
<accession>A0ABX4YEU6</accession>
<sequence>MNLPVRKIIQSFVTPTCLFLIFILSAGDWDRSPSRNFSLLAETGSLQSSSTGTLDDPEFKDGWKKYSKEKDARPLKAWFQSHPDVNIRPCKLSKTLDFEGLQYFSIKCQDEILNGFFYSGKGTISDPDSIDSIRVKGPVKIGKVVYWDLSFSAQDLPSDSSAERLEKPNKRPRLPEKPADNLGLQYFFSIARRPAYRPAPDGKEIFFDSSCPLVFLGKDGDFYWDKAIYFSFQASCIPQSPYSWVRIRADFSGNLVLDNKPSQSLKEGERFLAKLKIQSIEKDKIVWSEAELFHE</sequence>
<evidence type="ECO:0000313" key="3">
    <source>
        <dbReference type="Proteomes" id="UP000094669"/>
    </source>
</evidence>